<name>A0A8J7SD69_9RHOB</name>
<reference evidence="2" key="1">
    <citation type="submission" date="2020-12" db="EMBL/GenBank/DDBJ databases">
        <title>Bacterial taxonomy.</title>
        <authorList>
            <person name="Pan X."/>
        </authorList>
    </citation>
    <scope>NUCLEOTIDE SEQUENCE</scope>
    <source>
        <strain evidence="2">M0105</strain>
    </source>
</reference>
<dbReference type="AlphaFoldDB" id="A0A8J7SD69"/>
<comment type="caution">
    <text evidence="2">The sequence shown here is derived from an EMBL/GenBank/DDBJ whole genome shotgun (WGS) entry which is preliminary data.</text>
</comment>
<evidence type="ECO:0000313" key="3">
    <source>
        <dbReference type="Proteomes" id="UP000655420"/>
    </source>
</evidence>
<proteinExistence type="predicted"/>
<dbReference type="PROSITE" id="PS51257">
    <property type="entry name" value="PROKAR_LIPOPROTEIN"/>
    <property type="match status" value="1"/>
</dbReference>
<dbReference type="EMBL" id="JAEHHL010000002">
    <property type="protein sequence ID" value="MBK0398656.1"/>
    <property type="molecule type" value="Genomic_DNA"/>
</dbReference>
<keyword evidence="1" id="KW-0732">Signal</keyword>
<gene>
    <name evidence="2" type="ORF">H0I76_05615</name>
</gene>
<evidence type="ECO:0000256" key="1">
    <source>
        <dbReference type="SAM" id="SignalP"/>
    </source>
</evidence>
<dbReference type="Proteomes" id="UP000655420">
    <property type="component" value="Unassembled WGS sequence"/>
</dbReference>
<evidence type="ECO:0000313" key="2">
    <source>
        <dbReference type="EMBL" id="MBK0398656.1"/>
    </source>
</evidence>
<feature type="chain" id="PRO_5035177883" description="Lipoprotein" evidence="1">
    <location>
        <begin position="27"/>
        <end position="135"/>
    </location>
</feature>
<feature type="signal peptide" evidence="1">
    <location>
        <begin position="1"/>
        <end position="26"/>
    </location>
</feature>
<organism evidence="2 3">
    <name type="scientific">Thermohalobaculum xanthum</name>
    <dbReference type="NCBI Taxonomy" id="2753746"/>
    <lineage>
        <taxon>Bacteria</taxon>
        <taxon>Pseudomonadati</taxon>
        <taxon>Pseudomonadota</taxon>
        <taxon>Alphaproteobacteria</taxon>
        <taxon>Rhodobacterales</taxon>
        <taxon>Paracoccaceae</taxon>
        <taxon>Thermohalobaculum</taxon>
    </lineage>
</organism>
<protein>
    <recommendedName>
        <fullName evidence="4">Lipoprotein</fullName>
    </recommendedName>
</protein>
<keyword evidence="3" id="KW-1185">Reference proteome</keyword>
<evidence type="ECO:0008006" key="4">
    <source>
        <dbReference type="Google" id="ProtNLM"/>
    </source>
</evidence>
<accession>A0A8J7SD69</accession>
<sequence length="135" mass="14198">MRNFQMILGGCAVALLAACQSGGEPAAPLPAAEVAAAKQQWGGKWVGSWGDGCMGSIEVSEVTGTSAKVLYSWWNCGERPPGSQMDPGSPISGDTLTVDAGWARVTYVMTGPNTLQANYTSRRGDARATFIRQLD</sequence>
<dbReference type="RefSeq" id="WP_200608127.1">
    <property type="nucleotide sequence ID" value="NZ_JAEHHL010000002.1"/>
</dbReference>